<dbReference type="Pfam" id="PF04166">
    <property type="entry name" value="PdxA"/>
    <property type="match status" value="1"/>
</dbReference>
<dbReference type="STRING" id="1208365.B273_0745"/>
<evidence type="ECO:0000313" key="5">
    <source>
        <dbReference type="Proteomes" id="UP000010310"/>
    </source>
</evidence>
<gene>
    <name evidence="4" type="primary">pdxA</name>
    <name evidence="4" type="ORF">B273_0745</name>
</gene>
<evidence type="ECO:0000256" key="2">
    <source>
        <dbReference type="ARBA" id="ARBA00023002"/>
    </source>
</evidence>
<comment type="caution">
    <text evidence="4">The sequence shown here is derived from an EMBL/GenBank/DDBJ whole genome shotgun (WGS) entry which is preliminary data.</text>
</comment>
<dbReference type="GO" id="GO:0008615">
    <property type="term" value="P:pyridoxine biosynthetic process"/>
    <property type="evidence" value="ECO:0007669"/>
    <property type="project" value="TreeGrafter"/>
</dbReference>
<dbReference type="Gene3D" id="3.40.718.10">
    <property type="entry name" value="Isopropylmalate Dehydrogenase"/>
    <property type="match status" value="1"/>
</dbReference>
<dbReference type="GO" id="GO:0050570">
    <property type="term" value="F:4-hydroxythreonine-4-phosphate dehydrogenase activity"/>
    <property type="evidence" value="ECO:0007669"/>
    <property type="project" value="UniProtKB-EC"/>
</dbReference>
<accession>K6FBT0</accession>
<dbReference type="GO" id="GO:0042823">
    <property type="term" value="P:pyridoxal phosphate biosynthetic process"/>
    <property type="evidence" value="ECO:0007669"/>
    <property type="project" value="TreeGrafter"/>
</dbReference>
<dbReference type="PATRIC" id="fig|1208365.4.peg.1333"/>
<proteinExistence type="predicted"/>
<protein>
    <submittedName>
        <fullName evidence="4">4-hydroxythreonine-4-phosphate dehydrogenase PdxA</fullName>
        <ecNumber evidence="4">1.1.1.262</ecNumber>
    </submittedName>
</protein>
<dbReference type="PANTHER" id="PTHR30004">
    <property type="entry name" value="4-HYDROXYTHREONINE-4-PHOSPHATE DEHYDROGENASE"/>
    <property type="match status" value="1"/>
</dbReference>
<evidence type="ECO:0000313" key="4">
    <source>
        <dbReference type="EMBL" id="EKO36117.1"/>
    </source>
</evidence>
<dbReference type="GO" id="GO:0051287">
    <property type="term" value="F:NAD binding"/>
    <property type="evidence" value="ECO:0007669"/>
    <property type="project" value="InterPro"/>
</dbReference>
<keyword evidence="2 4" id="KW-0560">Oxidoreductase</keyword>
<sequence>MKRILYSHGEPAGIGIDIVLYLSKLRFWEEIKATFVCIADKEILETRAQLLSLKINFVEIKSLEKAKKNKCNKVQFIQVAKCMDTSPGILNPKNAQYVLKNLNFAISESLKNNKIALVTGPIHKSNIINGGFKNFCGHTEWIQAKTNSKKVVMLLSSKKIKVALATTHIPLAKVSESIKKSNLLEIIMILNNDLKEKFKIQNPVITVLGLNPHAGEDGKIGKEEISKINPAIKICKEMGINVSYPIPADTAFTKEKLNQTDAFLAMYHDQALPVLKALSFGEAVNVTLGAPIIRTSVDHGTALEIAGRSRPNLGSIKQAIKLADLQLR</sequence>
<dbReference type="AlphaFoldDB" id="K6FBT0"/>
<dbReference type="Proteomes" id="UP000010310">
    <property type="component" value="Unassembled WGS sequence"/>
</dbReference>
<dbReference type="EMBL" id="AMWX01000012">
    <property type="protein sequence ID" value="EKO36117.1"/>
    <property type="molecule type" value="Genomic_DNA"/>
</dbReference>
<dbReference type="SUPFAM" id="SSF53659">
    <property type="entry name" value="Isocitrate/Isopropylmalate dehydrogenase-like"/>
    <property type="match status" value="1"/>
</dbReference>
<organism evidence="4 5">
    <name type="scientific">SAR86 cluster bacterium SAR86E</name>
    <dbReference type="NCBI Taxonomy" id="1208365"/>
    <lineage>
        <taxon>Bacteria</taxon>
        <taxon>Pseudomonadati</taxon>
        <taxon>Pseudomonadota</taxon>
        <taxon>Gammaproteobacteria</taxon>
        <taxon>SAR86 cluster</taxon>
    </lineage>
</organism>
<dbReference type="PANTHER" id="PTHR30004:SF5">
    <property type="entry name" value="4-HYDROXYTHREONINE-4-PHOSPHATE DEHYDROGENASE"/>
    <property type="match status" value="1"/>
</dbReference>
<dbReference type="GO" id="GO:0046872">
    <property type="term" value="F:metal ion binding"/>
    <property type="evidence" value="ECO:0007669"/>
    <property type="project" value="UniProtKB-KW"/>
</dbReference>
<reference evidence="4 5" key="1">
    <citation type="submission" date="2012-09" db="EMBL/GenBank/DDBJ databases">
        <authorList>
            <person name="Dupont C.L."/>
            <person name="Rusch D.B."/>
            <person name="Lombardo M.-J."/>
            <person name="Novotny M."/>
            <person name="Yee-Greenbaum J."/>
            <person name="Laskin R."/>
        </authorList>
    </citation>
    <scope>NUCLEOTIDE SEQUENCE [LARGE SCALE GENOMIC DNA]</scope>
    <source>
        <strain evidence="4">SAR86E</strain>
    </source>
</reference>
<keyword evidence="1" id="KW-0479">Metal-binding</keyword>
<name>K6FBT0_9GAMM</name>
<evidence type="ECO:0000256" key="1">
    <source>
        <dbReference type="ARBA" id="ARBA00022723"/>
    </source>
</evidence>
<dbReference type="InterPro" id="IPR005255">
    <property type="entry name" value="PdxA_fam"/>
</dbReference>
<evidence type="ECO:0000256" key="3">
    <source>
        <dbReference type="ARBA" id="ARBA00023027"/>
    </source>
</evidence>
<dbReference type="NCBIfam" id="TIGR00557">
    <property type="entry name" value="pdxA"/>
    <property type="match status" value="1"/>
</dbReference>
<dbReference type="EC" id="1.1.1.262" evidence="4"/>
<keyword evidence="3" id="KW-0520">NAD</keyword>
<keyword evidence="5" id="KW-1185">Reference proteome</keyword>